<accession>A0A120EBU5</accession>
<sequence>MTKQLHKGEVAQTLLERINKLAEVCNDAETALVIKDLAEARQIVINKLRAEVATSTLTDSYLSLRM</sequence>
<organism evidence="1 2">
    <name type="scientific">Bacillus mycoides</name>
    <dbReference type="NCBI Taxonomy" id="1405"/>
    <lineage>
        <taxon>Bacteria</taxon>
        <taxon>Bacillati</taxon>
        <taxon>Bacillota</taxon>
        <taxon>Bacilli</taxon>
        <taxon>Bacillales</taxon>
        <taxon>Bacillaceae</taxon>
        <taxon>Bacillus</taxon>
        <taxon>Bacillus cereus group</taxon>
    </lineage>
</organism>
<protein>
    <submittedName>
        <fullName evidence="1">Uncharacterized protein</fullName>
    </submittedName>
</protein>
<reference evidence="1 2" key="1">
    <citation type="submission" date="2016-01" db="EMBL/GenBank/DDBJ databases">
        <authorList>
            <person name="McClelland M."/>
            <person name="Jain A."/>
            <person name="Saraogi P."/>
            <person name="Mendelson R."/>
            <person name="Westerman R."/>
            <person name="SanMiguel P."/>
            <person name="Csonka L."/>
        </authorList>
    </citation>
    <scope>NUCLEOTIDE SEQUENCE [LARGE SCALE GENOMIC DNA]</scope>
    <source>
        <strain evidence="1 2">PE8-15</strain>
    </source>
</reference>
<dbReference type="EMBL" id="LRPH01000094">
    <property type="protein sequence ID" value="KWU54913.1"/>
    <property type="molecule type" value="Genomic_DNA"/>
</dbReference>
<dbReference type="RefSeq" id="WP_060751848.1">
    <property type="nucleotide sequence ID" value="NZ_LRPH01000094.1"/>
</dbReference>
<gene>
    <name evidence="1" type="ORF">AWW70_26240</name>
</gene>
<evidence type="ECO:0000313" key="2">
    <source>
        <dbReference type="Proteomes" id="UP000065797"/>
    </source>
</evidence>
<evidence type="ECO:0000313" key="1">
    <source>
        <dbReference type="EMBL" id="KWU54913.1"/>
    </source>
</evidence>
<comment type="caution">
    <text evidence="1">The sequence shown here is derived from an EMBL/GenBank/DDBJ whole genome shotgun (WGS) entry which is preliminary data.</text>
</comment>
<dbReference type="Proteomes" id="UP000065797">
    <property type="component" value="Unassembled WGS sequence"/>
</dbReference>
<name>A0A120EBU5_BACMY</name>
<dbReference type="AlphaFoldDB" id="A0A120EBU5"/>
<proteinExistence type="predicted"/>